<feature type="region of interest" description="Disordered" evidence="1">
    <location>
        <begin position="175"/>
        <end position="204"/>
    </location>
</feature>
<feature type="non-terminal residue" evidence="2">
    <location>
        <position position="1"/>
    </location>
</feature>
<sequence length="374" mass="42996">RHEYESGKIIKAIPYIIEFYEELLSQGATLRNKDILIKNALANDEVLAQLTAADAFSSYHKQFMTMLKSHDVLSVGPYINNAFQFLQNVDKNNAREILNGEKTLFNSEFLRTDGKKLSMPVGAQLLSNSQNIIDRAIDYLISGCNLGATALRKISQEYFEEGIYYSPTPHMISMLSGKESHSDRNESNLGQYSQQRQKEPSARWDTINSKVAMRANKTINKVRKNQVLQNAISLTRKLERKYTTVTIKKHLKHISEKNKPHRQAKLLIFERQKLSRENREKRLANAISSDGKCVTKGQVDLLLKNKHTLLDKKFALKSQINYIKASFYESVEFKSLFTFSERGRVHTILKLKDNLIELLGLVYGDKRNIFDVFK</sequence>
<reference evidence="2" key="1">
    <citation type="submission" date="2022-03" db="EMBL/GenBank/DDBJ databases">
        <authorList>
            <person name="Martin C."/>
        </authorList>
    </citation>
    <scope>NUCLEOTIDE SEQUENCE</scope>
</reference>
<dbReference type="EMBL" id="CAIIXF020000002">
    <property type="protein sequence ID" value="CAH1776832.1"/>
    <property type="molecule type" value="Genomic_DNA"/>
</dbReference>
<dbReference type="AlphaFoldDB" id="A0A8J1XL18"/>
<dbReference type="Proteomes" id="UP000749559">
    <property type="component" value="Unassembled WGS sequence"/>
</dbReference>
<evidence type="ECO:0000313" key="3">
    <source>
        <dbReference type="Proteomes" id="UP000749559"/>
    </source>
</evidence>
<comment type="caution">
    <text evidence="2">The sequence shown here is derived from an EMBL/GenBank/DDBJ whole genome shotgun (WGS) entry which is preliminary data.</text>
</comment>
<evidence type="ECO:0000256" key="1">
    <source>
        <dbReference type="SAM" id="MobiDB-lite"/>
    </source>
</evidence>
<name>A0A8J1XL18_OWEFU</name>
<proteinExistence type="predicted"/>
<evidence type="ECO:0000313" key="2">
    <source>
        <dbReference type="EMBL" id="CAH1776832.1"/>
    </source>
</evidence>
<keyword evidence="3" id="KW-1185">Reference proteome</keyword>
<accession>A0A8J1XL18</accession>
<gene>
    <name evidence="2" type="ORF">OFUS_LOCUS3966</name>
</gene>
<protein>
    <submittedName>
        <fullName evidence="2">Uncharacterized protein</fullName>
    </submittedName>
</protein>
<organism evidence="2 3">
    <name type="scientific">Owenia fusiformis</name>
    <name type="common">Polychaete worm</name>
    <dbReference type="NCBI Taxonomy" id="6347"/>
    <lineage>
        <taxon>Eukaryota</taxon>
        <taxon>Metazoa</taxon>
        <taxon>Spiralia</taxon>
        <taxon>Lophotrochozoa</taxon>
        <taxon>Annelida</taxon>
        <taxon>Polychaeta</taxon>
        <taxon>Sedentaria</taxon>
        <taxon>Canalipalpata</taxon>
        <taxon>Sabellida</taxon>
        <taxon>Oweniida</taxon>
        <taxon>Oweniidae</taxon>
        <taxon>Owenia</taxon>
    </lineage>
</organism>